<comment type="catalytic activity">
    <reaction evidence="1">
        <text>ATP + protein L-histidine = ADP + protein N-phospho-L-histidine.</text>
        <dbReference type="EC" id="2.7.13.3"/>
    </reaction>
</comment>
<evidence type="ECO:0000256" key="6">
    <source>
        <dbReference type="ARBA" id="ARBA00022777"/>
    </source>
</evidence>
<comment type="caution">
    <text evidence="11">The sequence shown here is derived from an EMBL/GenBank/DDBJ whole genome shotgun (WGS) entry which is preliminary data.</text>
</comment>
<keyword evidence="12" id="KW-1185">Reference proteome</keyword>
<dbReference type="Pfam" id="PF07730">
    <property type="entry name" value="HisKA_3"/>
    <property type="match status" value="1"/>
</dbReference>
<keyword evidence="9" id="KW-0812">Transmembrane</keyword>
<dbReference type="Proteomes" id="UP001521150">
    <property type="component" value="Unassembled WGS sequence"/>
</dbReference>
<feature type="transmembrane region" description="Helical" evidence="9">
    <location>
        <begin position="37"/>
        <end position="67"/>
    </location>
</feature>
<protein>
    <recommendedName>
        <fullName evidence="2">histidine kinase</fullName>
        <ecNumber evidence="2">2.7.13.3</ecNumber>
    </recommendedName>
</protein>
<evidence type="ECO:0000256" key="5">
    <source>
        <dbReference type="ARBA" id="ARBA00022741"/>
    </source>
</evidence>
<keyword evidence="5" id="KW-0547">Nucleotide-binding</keyword>
<dbReference type="InterPro" id="IPR050482">
    <property type="entry name" value="Sensor_HK_TwoCompSys"/>
</dbReference>
<feature type="transmembrane region" description="Helical" evidence="9">
    <location>
        <begin position="114"/>
        <end position="136"/>
    </location>
</feature>
<keyword evidence="8" id="KW-0902">Two-component regulatory system</keyword>
<dbReference type="PANTHER" id="PTHR24421">
    <property type="entry name" value="NITRATE/NITRITE SENSOR PROTEIN NARX-RELATED"/>
    <property type="match status" value="1"/>
</dbReference>
<feature type="transmembrane region" description="Helical" evidence="9">
    <location>
        <begin position="88"/>
        <end position="108"/>
    </location>
</feature>
<dbReference type="GO" id="GO:0016301">
    <property type="term" value="F:kinase activity"/>
    <property type="evidence" value="ECO:0007669"/>
    <property type="project" value="UniProtKB-KW"/>
</dbReference>
<evidence type="ECO:0000256" key="2">
    <source>
        <dbReference type="ARBA" id="ARBA00012438"/>
    </source>
</evidence>
<evidence type="ECO:0000313" key="12">
    <source>
        <dbReference type="Proteomes" id="UP001521150"/>
    </source>
</evidence>
<keyword evidence="3" id="KW-0597">Phosphoprotein</keyword>
<evidence type="ECO:0000256" key="8">
    <source>
        <dbReference type="ARBA" id="ARBA00023012"/>
    </source>
</evidence>
<accession>A0ABS8Z7D2</accession>
<evidence type="ECO:0000256" key="4">
    <source>
        <dbReference type="ARBA" id="ARBA00022679"/>
    </source>
</evidence>
<dbReference type="SUPFAM" id="SSF55874">
    <property type="entry name" value="ATPase domain of HSP90 chaperone/DNA topoisomerase II/histidine kinase"/>
    <property type="match status" value="1"/>
</dbReference>
<gene>
    <name evidence="11" type="ORF">LWC34_09015</name>
</gene>
<dbReference type="Gene3D" id="3.30.565.10">
    <property type="entry name" value="Histidine kinase-like ATPase, C-terminal domain"/>
    <property type="match status" value="1"/>
</dbReference>
<sequence>MDLCGRHITLITILVGVCSVATGYGEYASGSLVALDIAIGIIACALVPLLFRWPVATALVLAVLAAISPTATPPSTIGTLQVSSRQPFPAALGVAVFGIAAHAVRFAWHPLPGLSFAWWMVLVVITHLGLLGWGALAQARRQVIASLRERAERAEAEQGRRILEARAAERTRIAREMHDVLAHRLSLLATYAGALEYRPDLAPEKLSQAAGVIRSGVHQALDELRDVITVLRDKSSPENTDRPVPVLDDLPTLVEESRAVGTPVDVNGDVTEVPGATSRTAYRVLQEALTNARKHAPGQPVKIDINGNPGRNLIIEVTNPLCHADTPTFPGTGTGLIGLTERVRLAGGKLDHEVTAREFRLHALLPWPT</sequence>
<dbReference type="RefSeq" id="WP_233724540.1">
    <property type="nucleotide sequence ID" value="NZ_JAJVCN010000001.1"/>
</dbReference>
<dbReference type="EC" id="2.7.13.3" evidence="2"/>
<proteinExistence type="predicted"/>
<dbReference type="PANTHER" id="PTHR24421:SF10">
    <property type="entry name" value="NITRATE_NITRITE SENSOR PROTEIN NARQ"/>
    <property type="match status" value="1"/>
</dbReference>
<dbReference type="InterPro" id="IPR036890">
    <property type="entry name" value="HATPase_C_sf"/>
</dbReference>
<evidence type="ECO:0000256" key="9">
    <source>
        <dbReference type="SAM" id="Phobius"/>
    </source>
</evidence>
<evidence type="ECO:0000313" key="11">
    <source>
        <dbReference type="EMBL" id="MCE7002968.1"/>
    </source>
</evidence>
<dbReference type="Gene3D" id="1.20.5.1930">
    <property type="match status" value="1"/>
</dbReference>
<organism evidence="11 12">
    <name type="scientific">Kibdelosporangium philippinense</name>
    <dbReference type="NCBI Taxonomy" id="211113"/>
    <lineage>
        <taxon>Bacteria</taxon>
        <taxon>Bacillati</taxon>
        <taxon>Actinomycetota</taxon>
        <taxon>Actinomycetes</taxon>
        <taxon>Pseudonocardiales</taxon>
        <taxon>Pseudonocardiaceae</taxon>
        <taxon>Kibdelosporangium</taxon>
    </lineage>
</organism>
<dbReference type="InterPro" id="IPR011712">
    <property type="entry name" value="Sig_transdc_His_kin_sub3_dim/P"/>
</dbReference>
<keyword evidence="4" id="KW-0808">Transferase</keyword>
<keyword evidence="9" id="KW-1133">Transmembrane helix</keyword>
<feature type="transmembrane region" description="Helical" evidence="9">
    <location>
        <begin position="7"/>
        <end position="25"/>
    </location>
</feature>
<evidence type="ECO:0000256" key="7">
    <source>
        <dbReference type="ARBA" id="ARBA00022840"/>
    </source>
</evidence>
<reference evidence="11 12" key="1">
    <citation type="submission" date="2021-12" db="EMBL/GenBank/DDBJ databases">
        <title>Genome sequence of Kibdelosporangium philippinense ATCC 49844.</title>
        <authorList>
            <person name="Fedorov E.A."/>
            <person name="Omeragic M."/>
            <person name="Shalygina K.F."/>
            <person name="Maclea K.S."/>
        </authorList>
    </citation>
    <scope>NUCLEOTIDE SEQUENCE [LARGE SCALE GENOMIC DNA]</scope>
    <source>
        <strain evidence="11 12">ATCC 49844</strain>
    </source>
</reference>
<keyword evidence="7" id="KW-0067">ATP-binding</keyword>
<dbReference type="CDD" id="cd16917">
    <property type="entry name" value="HATPase_UhpB-NarQ-NarX-like"/>
    <property type="match status" value="1"/>
</dbReference>
<evidence type="ECO:0000256" key="1">
    <source>
        <dbReference type="ARBA" id="ARBA00000085"/>
    </source>
</evidence>
<keyword evidence="9" id="KW-0472">Membrane</keyword>
<dbReference type="EMBL" id="JAJVCN010000001">
    <property type="protein sequence ID" value="MCE7002968.1"/>
    <property type="molecule type" value="Genomic_DNA"/>
</dbReference>
<evidence type="ECO:0000256" key="3">
    <source>
        <dbReference type="ARBA" id="ARBA00022553"/>
    </source>
</evidence>
<name>A0ABS8Z7D2_9PSEU</name>
<evidence type="ECO:0000259" key="10">
    <source>
        <dbReference type="Pfam" id="PF07730"/>
    </source>
</evidence>
<feature type="domain" description="Signal transduction histidine kinase subgroup 3 dimerisation and phosphoacceptor" evidence="10">
    <location>
        <begin position="169"/>
        <end position="234"/>
    </location>
</feature>
<keyword evidence="6 11" id="KW-0418">Kinase</keyword>